<keyword evidence="2" id="KW-1185">Reference proteome</keyword>
<proteinExistence type="predicted"/>
<reference evidence="2" key="1">
    <citation type="journal article" date="2023" name="G3 (Bethesda)">
        <title>Genome assembly and association tests identify interacting loci associated with vigor, precocity, and sex in interspecific pistachio rootstocks.</title>
        <authorList>
            <person name="Palmer W."/>
            <person name="Jacygrad E."/>
            <person name="Sagayaradj S."/>
            <person name="Cavanaugh K."/>
            <person name="Han R."/>
            <person name="Bertier L."/>
            <person name="Beede B."/>
            <person name="Kafkas S."/>
            <person name="Golino D."/>
            <person name="Preece J."/>
            <person name="Michelmore R."/>
        </authorList>
    </citation>
    <scope>NUCLEOTIDE SEQUENCE [LARGE SCALE GENOMIC DNA]</scope>
</reference>
<gene>
    <name evidence="1" type="ORF">Pint_05745</name>
</gene>
<sequence length="271" mass="30398">MADHTLISSDDFQPLADWSEDTENHYLIVHLPEFKKEQISITCVRSPRIIRLQGQRQLANYRWSRFNQSYTIPQNCILDKIQAKWQDEIISITMPKEIVTPQPVSASKDEAKTPQQAQKTKQEQSPPKGASSSYNIDGKSKADELLKAQKPEKKETGDQKGLDKTSPQLPQVGSTSKKSDDRQMLKADRSVEQTSKDFTKGTAAGSEKGLKEKKHKSGDKKLKERKAVKGMAMENNKEERQAMVNMGVAILVLVAFGAYVSYTIASKAKEN</sequence>
<comment type="caution">
    <text evidence="1">The sequence shown here is derived from an EMBL/GenBank/DDBJ whole genome shotgun (WGS) entry which is preliminary data.</text>
</comment>
<dbReference type="Proteomes" id="UP001163603">
    <property type="component" value="Chromosome 3"/>
</dbReference>
<evidence type="ECO:0000313" key="2">
    <source>
        <dbReference type="Proteomes" id="UP001163603"/>
    </source>
</evidence>
<organism evidence="1 2">
    <name type="scientific">Pistacia integerrima</name>
    <dbReference type="NCBI Taxonomy" id="434235"/>
    <lineage>
        <taxon>Eukaryota</taxon>
        <taxon>Viridiplantae</taxon>
        <taxon>Streptophyta</taxon>
        <taxon>Embryophyta</taxon>
        <taxon>Tracheophyta</taxon>
        <taxon>Spermatophyta</taxon>
        <taxon>Magnoliopsida</taxon>
        <taxon>eudicotyledons</taxon>
        <taxon>Gunneridae</taxon>
        <taxon>Pentapetalae</taxon>
        <taxon>rosids</taxon>
        <taxon>malvids</taxon>
        <taxon>Sapindales</taxon>
        <taxon>Anacardiaceae</taxon>
        <taxon>Pistacia</taxon>
    </lineage>
</organism>
<accession>A0ACC0Z2N5</accession>
<protein>
    <submittedName>
        <fullName evidence="1">Uncharacterized protein</fullName>
    </submittedName>
</protein>
<evidence type="ECO:0000313" key="1">
    <source>
        <dbReference type="EMBL" id="KAJ0045157.1"/>
    </source>
</evidence>
<name>A0ACC0Z2N5_9ROSI</name>
<dbReference type="EMBL" id="CM047738">
    <property type="protein sequence ID" value="KAJ0045157.1"/>
    <property type="molecule type" value="Genomic_DNA"/>
</dbReference>